<keyword evidence="3" id="KW-0520">NAD</keyword>
<evidence type="ECO:0000259" key="4">
    <source>
        <dbReference type="Pfam" id="PF00465"/>
    </source>
</evidence>
<comment type="similarity">
    <text evidence="1">Belongs to the iron-containing alcohol dehydrogenase family.</text>
</comment>
<dbReference type="InterPro" id="IPR001670">
    <property type="entry name" value="ADH_Fe/GldA"/>
</dbReference>
<evidence type="ECO:0000256" key="2">
    <source>
        <dbReference type="ARBA" id="ARBA00023002"/>
    </source>
</evidence>
<reference evidence="6 7" key="1">
    <citation type="journal article" date="2019" name="Int. J. Syst. Evol. Microbiol.">
        <title>The Global Catalogue of Microorganisms (GCM) 10K type strain sequencing project: providing services to taxonomists for standard genome sequencing and annotation.</title>
        <authorList>
            <consortium name="The Broad Institute Genomics Platform"/>
            <consortium name="The Broad Institute Genome Sequencing Center for Infectious Disease"/>
            <person name="Wu L."/>
            <person name="Ma J."/>
        </authorList>
    </citation>
    <scope>NUCLEOTIDE SEQUENCE [LARGE SCALE GENOMIC DNA]</scope>
    <source>
        <strain evidence="6 7">JCM 12398</strain>
    </source>
</reference>
<keyword evidence="7" id="KW-1185">Reference proteome</keyword>
<dbReference type="Pfam" id="PF25137">
    <property type="entry name" value="ADH_Fe_C"/>
    <property type="match status" value="1"/>
</dbReference>
<evidence type="ECO:0000256" key="3">
    <source>
        <dbReference type="ARBA" id="ARBA00023027"/>
    </source>
</evidence>
<dbReference type="PROSITE" id="PS00913">
    <property type="entry name" value="ADH_IRON_1"/>
    <property type="match status" value="1"/>
</dbReference>
<dbReference type="CDD" id="cd08194">
    <property type="entry name" value="Fe-ADH-like"/>
    <property type="match status" value="1"/>
</dbReference>
<evidence type="ECO:0000256" key="1">
    <source>
        <dbReference type="ARBA" id="ARBA00007358"/>
    </source>
</evidence>
<sequence length="388" mass="40374">MHVSFEINTPPVLRFSAGSVDSIGELLTSIGAARPLVVTDSFLVSTGVADRVADAARAAGLDAAVFGETIPDPTTDSLEAGLAAIRAHSADSIVALGGGSPIDTAKALSVLAVRGGHMRELKAPYRFVGEALPVIAVPTTAGTGSEVTQFTIITDSETNEKMLCAGPGYLPRAAVIDFELTVSMPPRLTADTGIDALTHAIEAYVSKKANPVSDTYALAAITRIGRFLRTAFHDGADRTAREEMMIAATLAGMAFSNASVALVHGMSRPLGAHFHIAHGMANAMLFPEITAFSVEHAVERYATCARTLGVAEASDTDAVAADALVTELRALAAELEVPTPATRGIDRAAWDELVPLMAQQALASGSPANNPRVPTAEQVEQLYAAIYA</sequence>
<dbReference type="Proteomes" id="UP001501266">
    <property type="component" value="Unassembled WGS sequence"/>
</dbReference>
<dbReference type="Pfam" id="PF00465">
    <property type="entry name" value="Fe-ADH"/>
    <property type="match status" value="1"/>
</dbReference>
<dbReference type="InterPro" id="IPR039697">
    <property type="entry name" value="Alcohol_dehydrogenase_Fe"/>
</dbReference>
<dbReference type="Gene3D" id="3.40.50.1970">
    <property type="match status" value="1"/>
</dbReference>
<dbReference type="InterPro" id="IPR018211">
    <property type="entry name" value="ADH_Fe_CS"/>
</dbReference>
<dbReference type="PANTHER" id="PTHR11496:SF102">
    <property type="entry name" value="ALCOHOL DEHYDROGENASE 4"/>
    <property type="match status" value="1"/>
</dbReference>
<name>A0ABN1YUE9_9MICO</name>
<dbReference type="PANTHER" id="PTHR11496">
    <property type="entry name" value="ALCOHOL DEHYDROGENASE"/>
    <property type="match status" value="1"/>
</dbReference>
<organism evidence="6 7">
    <name type="scientific">Agrococcus citreus</name>
    <dbReference type="NCBI Taxonomy" id="84643"/>
    <lineage>
        <taxon>Bacteria</taxon>
        <taxon>Bacillati</taxon>
        <taxon>Actinomycetota</taxon>
        <taxon>Actinomycetes</taxon>
        <taxon>Micrococcales</taxon>
        <taxon>Microbacteriaceae</taxon>
        <taxon>Agrococcus</taxon>
    </lineage>
</organism>
<dbReference type="EMBL" id="BAAAKK010000004">
    <property type="protein sequence ID" value="GAA1422785.1"/>
    <property type="molecule type" value="Genomic_DNA"/>
</dbReference>
<comment type="caution">
    <text evidence="6">The sequence shown here is derived from an EMBL/GenBank/DDBJ whole genome shotgun (WGS) entry which is preliminary data.</text>
</comment>
<feature type="domain" description="Alcohol dehydrogenase iron-type/glycerol dehydrogenase GldA" evidence="4">
    <location>
        <begin position="10"/>
        <end position="177"/>
    </location>
</feature>
<gene>
    <name evidence="6" type="ORF">GCM10009640_16080</name>
</gene>
<dbReference type="SUPFAM" id="SSF56796">
    <property type="entry name" value="Dehydroquinate synthase-like"/>
    <property type="match status" value="1"/>
</dbReference>
<dbReference type="Gene3D" id="1.20.1090.10">
    <property type="entry name" value="Dehydroquinate synthase-like - alpha domain"/>
    <property type="match status" value="1"/>
</dbReference>
<keyword evidence="2" id="KW-0560">Oxidoreductase</keyword>
<evidence type="ECO:0000313" key="7">
    <source>
        <dbReference type="Proteomes" id="UP001501266"/>
    </source>
</evidence>
<evidence type="ECO:0000259" key="5">
    <source>
        <dbReference type="Pfam" id="PF25137"/>
    </source>
</evidence>
<evidence type="ECO:0000313" key="6">
    <source>
        <dbReference type="EMBL" id="GAA1422785.1"/>
    </source>
</evidence>
<dbReference type="InterPro" id="IPR056798">
    <property type="entry name" value="ADH_Fe_C"/>
</dbReference>
<accession>A0ABN1YUE9</accession>
<proteinExistence type="inferred from homology"/>
<protein>
    <submittedName>
        <fullName evidence="6">Iron-containing alcohol dehydrogenase</fullName>
    </submittedName>
</protein>
<feature type="domain" description="Fe-containing alcohol dehydrogenase-like C-terminal" evidence="5">
    <location>
        <begin position="189"/>
        <end position="387"/>
    </location>
</feature>